<comment type="caution">
    <text evidence="1">The sequence shown here is derived from an EMBL/GenBank/DDBJ whole genome shotgun (WGS) entry which is preliminary data.</text>
</comment>
<evidence type="ECO:0000313" key="2">
    <source>
        <dbReference type="Proteomes" id="UP000027361"/>
    </source>
</evidence>
<organism evidence="1 2">
    <name type="scientific">Tilletiaria anomala (strain ATCC 24038 / CBS 436.72 / UBC 951)</name>
    <dbReference type="NCBI Taxonomy" id="1037660"/>
    <lineage>
        <taxon>Eukaryota</taxon>
        <taxon>Fungi</taxon>
        <taxon>Dikarya</taxon>
        <taxon>Basidiomycota</taxon>
        <taxon>Ustilaginomycotina</taxon>
        <taxon>Exobasidiomycetes</taxon>
        <taxon>Georgefischeriales</taxon>
        <taxon>Tilletiariaceae</taxon>
        <taxon>Tilletiaria</taxon>
    </lineage>
</organism>
<dbReference type="AlphaFoldDB" id="A0A066WJ53"/>
<sequence>MGLRDTCLHSVNDPTFERHVREPCACNRTSSAALRVPLPGLAAAAGSILSGRWSLLLEDFVALCLAFPIVLLEECITDGTQHLIATAPIRPALIKISDGLGVAWFFPLVILASLLLKPTFVQSCFWIWQSLARQQPRRPTIDRDASF</sequence>
<dbReference type="Proteomes" id="UP000027361">
    <property type="component" value="Unassembled WGS sequence"/>
</dbReference>
<name>A0A066WJ53_TILAU</name>
<reference evidence="1 2" key="1">
    <citation type="submission" date="2014-05" db="EMBL/GenBank/DDBJ databases">
        <title>Draft genome sequence of a rare smut relative, Tilletiaria anomala UBC 951.</title>
        <authorList>
            <consortium name="DOE Joint Genome Institute"/>
            <person name="Toome M."/>
            <person name="Kuo A."/>
            <person name="Henrissat B."/>
            <person name="Lipzen A."/>
            <person name="Tritt A."/>
            <person name="Yoshinaga Y."/>
            <person name="Zane M."/>
            <person name="Barry K."/>
            <person name="Grigoriev I.V."/>
            <person name="Spatafora J.W."/>
            <person name="Aimea M.C."/>
        </authorList>
    </citation>
    <scope>NUCLEOTIDE SEQUENCE [LARGE SCALE GENOMIC DNA]</scope>
    <source>
        <strain evidence="1 2">UBC 951</strain>
    </source>
</reference>
<dbReference type="EMBL" id="JMSN01000008">
    <property type="protein sequence ID" value="KDN52588.1"/>
    <property type="molecule type" value="Genomic_DNA"/>
</dbReference>
<proteinExistence type="predicted"/>
<evidence type="ECO:0000313" key="1">
    <source>
        <dbReference type="EMBL" id="KDN52588.1"/>
    </source>
</evidence>
<dbReference type="HOGENOM" id="CLU_1769383_0_0_1"/>
<dbReference type="GeneID" id="25261858"/>
<gene>
    <name evidence="1" type="ORF">K437DRAFT_173333</name>
</gene>
<protein>
    <submittedName>
        <fullName evidence="1">Uncharacterized protein</fullName>
    </submittedName>
</protein>
<keyword evidence="2" id="KW-1185">Reference proteome</keyword>
<dbReference type="RefSeq" id="XP_013245427.1">
    <property type="nucleotide sequence ID" value="XM_013389973.1"/>
</dbReference>
<dbReference type="InParanoid" id="A0A066WJ53"/>
<accession>A0A066WJ53</accession>